<dbReference type="Proteomes" id="UP001292094">
    <property type="component" value="Unassembled WGS sequence"/>
</dbReference>
<evidence type="ECO:0000313" key="1">
    <source>
        <dbReference type="EMBL" id="KAK4322392.1"/>
    </source>
</evidence>
<comment type="caution">
    <text evidence="1">The sequence shown here is derived from an EMBL/GenBank/DDBJ whole genome shotgun (WGS) entry which is preliminary data.</text>
</comment>
<sequence length="90" mass="10498">MADMILLPWYPPYTLTGITAPPIATSLGCSETLPALQSVLRRVEDTLDSRRKQEVRPEEWRQRDWYMEDQRKNVLVVRCFPPCLTQSVFS</sequence>
<dbReference type="AlphaFoldDB" id="A0AAE1QC21"/>
<reference evidence="1" key="1">
    <citation type="submission" date="2023-11" db="EMBL/GenBank/DDBJ databases">
        <title>Genome assemblies of two species of porcelain crab, Petrolisthes cinctipes and Petrolisthes manimaculis (Anomura: Porcellanidae).</title>
        <authorList>
            <person name="Angst P."/>
        </authorList>
    </citation>
    <scope>NUCLEOTIDE SEQUENCE</scope>
    <source>
        <strain evidence="1">PB745_02</strain>
        <tissue evidence="1">Gill</tissue>
    </source>
</reference>
<gene>
    <name evidence="1" type="ORF">Pmani_006851</name>
</gene>
<organism evidence="1 2">
    <name type="scientific">Petrolisthes manimaculis</name>
    <dbReference type="NCBI Taxonomy" id="1843537"/>
    <lineage>
        <taxon>Eukaryota</taxon>
        <taxon>Metazoa</taxon>
        <taxon>Ecdysozoa</taxon>
        <taxon>Arthropoda</taxon>
        <taxon>Crustacea</taxon>
        <taxon>Multicrustacea</taxon>
        <taxon>Malacostraca</taxon>
        <taxon>Eumalacostraca</taxon>
        <taxon>Eucarida</taxon>
        <taxon>Decapoda</taxon>
        <taxon>Pleocyemata</taxon>
        <taxon>Anomura</taxon>
        <taxon>Galatheoidea</taxon>
        <taxon>Porcellanidae</taxon>
        <taxon>Petrolisthes</taxon>
    </lineage>
</organism>
<proteinExistence type="predicted"/>
<accession>A0AAE1QC21</accession>
<name>A0AAE1QC21_9EUCA</name>
<evidence type="ECO:0000313" key="2">
    <source>
        <dbReference type="Proteomes" id="UP001292094"/>
    </source>
</evidence>
<protein>
    <submittedName>
        <fullName evidence="1">Uncharacterized protein</fullName>
    </submittedName>
</protein>
<keyword evidence="2" id="KW-1185">Reference proteome</keyword>
<dbReference type="EMBL" id="JAWZYT010000520">
    <property type="protein sequence ID" value="KAK4322392.1"/>
    <property type="molecule type" value="Genomic_DNA"/>
</dbReference>